<dbReference type="Proteomes" id="UP000008068">
    <property type="component" value="Unassembled WGS sequence"/>
</dbReference>
<sequence length="464" mass="51330">MKSSMNSVSFHGGVPRRVPTQEVTRKARSPKQPKKRASLSISEDVSEGMEVTANEEDNNTTSATMTLTTLDLNLNDTPPPPIQKVLQAPPTHFSAVLVEIPKDLRNPVFSLLTDRKSLNRNMVLSVVPKPLVTLFMSGDQICKVSGFPVWNPDDVTAAFSKSYETTVTVIRAWNLRCPSKDHWVRLEGQHDESRQYFEVTVLKDSNDRIGIGLASRKRQVVVDRIYAKTNMSTALLVGDQLLMIGNQSLVEGNKKFKKKQVVAKILKDLKTDGFVEIIACRPHGARTSPAPSLEAEQVEQYPSFAAESGDLNSKLKRKKERMHRQFDLPLPADSLEIAYRELTFLRELGFPDSDEMSANRGPSLFDLPVTTPDGSAKSVMTSPVSPSITPVSRTPATNQNSSWKSVKVDAQEPPSIQFNEGNLTESSNITSDVLEEQNLKKCDGKSGMVAYIKGKFSAKTPSKK</sequence>
<protein>
    <recommendedName>
        <fullName evidence="4">PDZ domain-containing protein</fullName>
    </recommendedName>
</protein>
<dbReference type="PANTHER" id="PTHR31327:SF11">
    <property type="entry name" value="PDZ DOMAIN-CONTAINING PROTEIN"/>
    <property type="match status" value="1"/>
</dbReference>
<dbReference type="InterPro" id="IPR036034">
    <property type="entry name" value="PDZ_sf"/>
</dbReference>
<dbReference type="OMA" id="IEMIACR"/>
<gene>
    <name evidence="2" type="ORF">CAEBREN_21651</name>
</gene>
<evidence type="ECO:0000313" key="3">
    <source>
        <dbReference type="Proteomes" id="UP000008068"/>
    </source>
</evidence>
<feature type="compositionally biased region" description="Low complexity" evidence="1">
    <location>
        <begin position="378"/>
        <end position="395"/>
    </location>
</feature>
<feature type="compositionally biased region" description="Polar residues" evidence="1">
    <location>
        <begin position="414"/>
        <end position="425"/>
    </location>
</feature>
<dbReference type="Gene3D" id="2.30.42.10">
    <property type="match status" value="1"/>
</dbReference>
<dbReference type="AlphaFoldDB" id="G0MN35"/>
<proteinExistence type="predicted"/>
<dbReference type="HOGENOM" id="CLU_031000_0_0_1"/>
<dbReference type="SUPFAM" id="SSF50156">
    <property type="entry name" value="PDZ domain-like"/>
    <property type="match status" value="1"/>
</dbReference>
<dbReference type="eggNOG" id="ENOG502TJKX">
    <property type="taxonomic scope" value="Eukaryota"/>
</dbReference>
<accession>G0MN35</accession>
<feature type="region of interest" description="Disordered" evidence="1">
    <location>
        <begin position="1"/>
        <end position="62"/>
    </location>
</feature>
<organism evidence="3">
    <name type="scientific">Caenorhabditis brenneri</name>
    <name type="common">Nematode worm</name>
    <dbReference type="NCBI Taxonomy" id="135651"/>
    <lineage>
        <taxon>Eukaryota</taxon>
        <taxon>Metazoa</taxon>
        <taxon>Ecdysozoa</taxon>
        <taxon>Nematoda</taxon>
        <taxon>Chromadorea</taxon>
        <taxon>Rhabditida</taxon>
        <taxon>Rhabditina</taxon>
        <taxon>Rhabditomorpha</taxon>
        <taxon>Rhabditoidea</taxon>
        <taxon>Rhabditidae</taxon>
        <taxon>Peloderinae</taxon>
        <taxon>Caenorhabditis</taxon>
    </lineage>
</organism>
<dbReference type="EMBL" id="GL379803">
    <property type="protein sequence ID" value="EGT38170.1"/>
    <property type="molecule type" value="Genomic_DNA"/>
</dbReference>
<dbReference type="PANTHER" id="PTHR31327">
    <property type="entry name" value="SPERM MEIOSIS PDZ DOMAIN CONTAINING PROTEINS-RELATED"/>
    <property type="match status" value="1"/>
</dbReference>
<feature type="compositionally biased region" description="Basic residues" evidence="1">
    <location>
        <begin position="26"/>
        <end position="37"/>
    </location>
</feature>
<evidence type="ECO:0000256" key="1">
    <source>
        <dbReference type="SAM" id="MobiDB-lite"/>
    </source>
</evidence>
<evidence type="ECO:0008006" key="4">
    <source>
        <dbReference type="Google" id="ProtNLM"/>
    </source>
</evidence>
<dbReference type="InParanoid" id="G0MN35"/>
<reference evidence="3" key="1">
    <citation type="submission" date="2011-07" db="EMBL/GenBank/DDBJ databases">
        <authorList>
            <consortium name="Caenorhabditis brenneri Sequencing and Analysis Consortium"/>
            <person name="Wilson R.K."/>
        </authorList>
    </citation>
    <scope>NUCLEOTIDE SEQUENCE [LARGE SCALE GENOMIC DNA]</scope>
    <source>
        <strain evidence="3">PB2801</strain>
    </source>
</reference>
<feature type="region of interest" description="Disordered" evidence="1">
    <location>
        <begin position="374"/>
        <end position="425"/>
    </location>
</feature>
<name>G0MN35_CAEBE</name>
<evidence type="ECO:0000313" key="2">
    <source>
        <dbReference type="EMBL" id="EGT38170.1"/>
    </source>
</evidence>
<dbReference type="InterPro" id="IPR040264">
    <property type="entry name" value="T15H9.4-like"/>
</dbReference>
<keyword evidence="3" id="KW-1185">Reference proteome</keyword>
<dbReference type="OrthoDB" id="5820034at2759"/>